<name>A0AAD3H0W2_9STRA</name>
<sequence>MKSIILLSLFSVAAAFNVPLPGGREIVYNGDTGVLRIKLEPQTLPKGTEVPPIGMLPTDETINGIEVKHISEKKGYGAFAKEPIEAGTFLGFYEGRRFDSREKLDEAMQERMKQIEESDLDEETKKYMFPMDYIMSIDGGMTFVDGFDRAQDRFYFCTAHLNHADKGTEKCNVVRILEEDRVAFFTSRDITAGEELQFDYGSNFWQGREHHKVD</sequence>
<proteinExistence type="predicted"/>
<dbReference type="PROSITE" id="PS50280">
    <property type="entry name" value="SET"/>
    <property type="match status" value="1"/>
</dbReference>
<dbReference type="GO" id="GO:0005700">
    <property type="term" value="C:polytene chromosome"/>
    <property type="evidence" value="ECO:0007669"/>
    <property type="project" value="TreeGrafter"/>
</dbReference>
<keyword evidence="4" id="KW-1185">Reference proteome</keyword>
<reference evidence="3 4" key="1">
    <citation type="journal article" date="2021" name="Sci. Rep.">
        <title>The genome of the diatom Chaetoceros tenuissimus carries an ancient integrated fragment of an extant virus.</title>
        <authorList>
            <person name="Hongo Y."/>
            <person name="Kimura K."/>
            <person name="Takaki Y."/>
            <person name="Yoshida Y."/>
            <person name="Baba S."/>
            <person name="Kobayashi G."/>
            <person name="Nagasaki K."/>
            <person name="Hano T."/>
            <person name="Tomaru Y."/>
        </authorList>
    </citation>
    <scope>NUCLEOTIDE SEQUENCE [LARGE SCALE GENOMIC DNA]</scope>
    <source>
        <strain evidence="3 4">NIES-3715</strain>
    </source>
</reference>
<protein>
    <recommendedName>
        <fullName evidence="2">SET domain-containing protein</fullName>
    </recommendedName>
</protein>
<dbReference type="InterPro" id="IPR051760">
    <property type="entry name" value="KMT5A"/>
</dbReference>
<dbReference type="InterPro" id="IPR046341">
    <property type="entry name" value="SET_dom_sf"/>
</dbReference>
<dbReference type="InterPro" id="IPR001214">
    <property type="entry name" value="SET_dom"/>
</dbReference>
<evidence type="ECO:0000313" key="4">
    <source>
        <dbReference type="Proteomes" id="UP001054902"/>
    </source>
</evidence>
<evidence type="ECO:0000313" key="3">
    <source>
        <dbReference type="EMBL" id="GFH45769.1"/>
    </source>
</evidence>
<dbReference type="SMART" id="SM00317">
    <property type="entry name" value="SET"/>
    <property type="match status" value="1"/>
</dbReference>
<dbReference type="SUPFAM" id="SSF82199">
    <property type="entry name" value="SET domain"/>
    <property type="match status" value="1"/>
</dbReference>
<keyword evidence="1" id="KW-0732">Signal</keyword>
<dbReference type="PANTHER" id="PTHR46167">
    <property type="entry name" value="N-LYSINE METHYLTRANSFERASE KMT5A"/>
    <property type="match status" value="1"/>
</dbReference>
<dbReference type="Gene3D" id="2.170.270.10">
    <property type="entry name" value="SET domain"/>
    <property type="match status" value="1"/>
</dbReference>
<accession>A0AAD3H0W2</accession>
<feature type="chain" id="PRO_5042075172" description="SET domain-containing protein" evidence="1">
    <location>
        <begin position="16"/>
        <end position="214"/>
    </location>
</feature>
<feature type="signal peptide" evidence="1">
    <location>
        <begin position="1"/>
        <end position="15"/>
    </location>
</feature>
<feature type="domain" description="SET" evidence="2">
    <location>
        <begin position="63"/>
        <end position="201"/>
    </location>
</feature>
<dbReference type="Proteomes" id="UP001054902">
    <property type="component" value="Unassembled WGS sequence"/>
</dbReference>
<comment type="caution">
    <text evidence="3">The sequence shown here is derived from an EMBL/GenBank/DDBJ whole genome shotgun (WGS) entry which is preliminary data.</text>
</comment>
<dbReference type="PANTHER" id="PTHR46167:SF1">
    <property type="entry name" value="N-LYSINE METHYLTRANSFERASE KMT5A"/>
    <property type="match status" value="1"/>
</dbReference>
<evidence type="ECO:0000259" key="2">
    <source>
        <dbReference type="PROSITE" id="PS50280"/>
    </source>
</evidence>
<dbReference type="GO" id="GO:0042799">
    <property type="term" value="F:histone H4K20 methyltransferase activity"/>
    <property type="evidence" value="ECO:0007669"/>
    <property type="project" value="TreeGrafter"/>
</dbReference>
<dbReference type="AlphaFoldDB" id="A0AAD3H0W2"/>
<dbReference type="Pfam" id="PF00856">
    <property type="entry name" value="SET"/>
    <property type="match status" value="1"/>
</dbReference>
<gene>
    <name evidence="3" type="ORF">CTEN210_02243</name>
</gene>
<dbReference type="EMBL" id="BLLK01000022">
    <property type="protein sequence ID" value="GFH45769.1"/>
    <property type="molecule type" value="Genomic_DNA"/>
</dbReference>
<evidence type="ECO:0000256" key="1">
    <source>
        <dbReference type="SAM" id="SignalP"/>
    </source>
</evidence>
<dbReference type="GO" id="GO:0005634">
    <property type="term" value="C:nucleus"/>
    <property type="evidence" value="ECO:0007669"/>
    <property type="project" value="TreeGrafter"/>
</dbReference>
<dbReference type="GO" id="GO:0006357">
    <property type="term" value="P:regulation of transcription by RNA polymerase II"/>
    <property type="evidence" value="ECO:0007669"/>
    <property type="project" value="TreeGrafter"/>
</dbReference>
<organism evidence="3 4">
    <name type="scientific">Chaetoceros tenuissimus</name>
    <dbReference type="NCBI Taxonomy" id="426638"/>
    <lineage>
        <taxon>Eukaryota</taxon>
        <taxon>Sar</taxon>
        <taxon>Stramenopiles</taxon>
        <taxon>Ochrophyta</taxon>
        <taxon>Bacillariophyta</taxon>
        <taxon>Coscinodiscophyceae</taxon>
        <taxon>Chaetocerotophycidae</taxon>
        <taxon>Chaetocerotales</taxon>
        <taxon>Chaetocerotaceae</taxon>
        <taxon>Chaetoceros</taxon>
    </lineage>
</organism>